<dbReference type="GO" id="GO:0005737">
    <property type="term" value="C:cytoplasm"/>
    <property type="evidence" value="ECO:0007669"/>
    <property type="project" value="TreeGrafter"/>
</dbReference>
<keyword evidence="6" id="KW-0368">Histidine biosynthesis</keyword>
<dbReference type="CDD" id="cd12110">
    <property type="entry name" value="PHP_HisPPase_Hisj_like"/>
    <property type="match status" value="1"/>
</dbReference>
<evidence type="ECO:0000313" key="9">
    <source>
        <dbReference type="EMBL" id="VAX30028.1"/>
    </source>
</evidence>
<dbReference type="InterPro" id="IPR016195">
    <property type="entry name" value="Pol/histidinol_Pase-like"/>
</dbReference>
<evidence type="ECO:0000256" key="1">
    <source>
        <dbReference type="ARBA" id="ARBA00004970"/>
    </source>
</evidence>
<gene>
    <name evidence="9" type="ORF">MNBD_NITROSPIRAE01-2112</name>
</gene>
<dbReference type="EMBL" id="UOGF01000058">
    <property type="protein sequence ID" value="VAX30028.1"/>
    <property type="molecule type" value="Genomic_DNA"/>
</dbReference>
<comment type="catalytic activity">
    <reaction evidence="7">
        <text>L-histidinol phosphate + H2O = L-histidinol + phosphate</text>
        <dbReference type="Rhea" id="RHEA:14465"/>
        <dbReference type="ChEBI" id="CHEBI:15377"/>
        <dbReference type="ChEBI" id="CHEBI:43474"/>
        <dbReference type="ChEBI" id="CHEBI:57699"/>
        <dbReference type="ChEBI" id="CHEBI:57980"/>
        <dbReference type="EC" id="3.1.3.15"/>
    </reaction>
</comment>
<accession>A0A3B1D1Z6</accession>
<feature type="domain" description="PHP" evidence="8">
    <location>
        <begin position="13"/>
        <end position="196"/>
    </location>
</feature>
<dbReference type="AlphaFoldDB" id="A0A3B1D1Z6"/>
<dbReference type="SUPFAM" id="SSF89550">
    <property type="entry name" value="PHP domain-like"/>
    <property type="match status" value="1"/>
</dbReference>
<dbReference type="EC" id="3.1.3.15" evidence="3"/>
<evidence type="ECO:0000256" key="5">
    <source>
        <dbReference type="ARBA" id="ARBA00022801"/>
    </source>
</evidence>
<evidence type="ECO:0000256" key="6">
    <source>
        <dbReference type="ARBA" id="ARBA00023102"/>
    </source>
</evidence>
<dbReference type="PANTHER" id="PTHR21039:SF0">
    <property type="entry name" value="HISTIDINOL-PHOSPHATASE"/>
    <property type="match status" value="1"/>
</dbReference>
<dbReference type="InterPro" id="IPR004013">
    <property type="entry name" value="PHP_dom"/>
</dbReference>
<dbReference type="UniPathway" id="UPA00031">
    <property type="reaction ID" value="UER00013"/>
</dbReference>
<evidence type="ECO:0000256" key="7">
    <source>
        <dbReference type="ARBA" id="ARBA00049158"/>
    </source>
</evidence>
<reference evidence="9" key="1">
    <citation type="submission" date="2018-06" db="EMBL/GenBank/DDBJ databases">
        <authorList>
            <person name="Zhirakovskaya E."/>
        </authorList>
    </citation>
    <scope>NUCLEOTIDE SEQUENCE</scope>
</reference>
<evidence type="ECO:0000256" key="3">
    <source>
        <dbReference type="ARBA" id="ARBA00013085"/>
    </source>
</evidence>
<evidence type="ECO:0000256" key="4">
    <source>
        <dbReference type="ARBA" id="ARBA00022605"/>
    </source>
</evidence>
<comment type="pathway">
    <text evidence="1">Amino-acid biosynthesis; L-histidine biosynthesis; L-histidine from 5-phospho-alpha-D-ribose 1-diphosphate: step 8/9.</text>
</comment>
<proteinExistence type="inferred from homology"/>
<name>A0A3B1D1Z6_9ZZZZ</name>
<keyword evidence="5 9" id="KW-0378">Hydrolase</keyword>
<dbReference type="GO" id="GO:0000105">
    <property type="term" value="P:L-histidine biosynthetic process"/>
    <property type="evidence" value="ECO:0007669"/>
    <property type="project" value="UniProtKB-UniPathway"/>
</dbReference>
<evidence type="ECO:0000256" key="2">
    <source>
        <dbReference type="ARBA" id="ARBA00009152"/>
    </source>
</evidence>
<comment type="similarity">
    <text evidence="2">Belongs to the PHP hydrolase family. HisK subfamily.</text>
</comment>
<sequence>MKNENNIINDASFHTHTFRCKHATGEVIDYARNAFEAGSRTLGISDHVPLPDDRWPEARMAFSELDDYTDAIEFAQKALPDLKIFKGMECEYAPEYHSYFKDELLGERAYDYLIGAGHYTPLAGTWINSFENLKTASALKAYSTYLAQTMESGLFAFIAHPDLFGCSNTHWNADLAACSRDIFQAAEATKTPLEINGYGFRKPPIQSTEGLRPRYPWRPFWEMAANYDIQVICNADAHRPKDVLANIKDAKDLANACKLEIIDHLPTPVSDTKKT</sequence>
<dbReference type="GO" id="GO:0004401">
    <property type="term" value="F:histidinol-phosphatase activity"/>
    <property type="evidence" value="ECO:0007669"/>
    <property type="project" value="UniProtKB-EC"/>
</dbReference>
<organism evidence="9">
    <name type="scientific">hydrothermal vent metagenome</name>
    <dbReference type="NCBI Taxonomy" id="652676"/>
    <lineage>
        <taxon>unclassified sequences</taxon>
        <taxon>metagenomes</taxon>
        <taxon>ecological metagenomes</taxon>
    </lineage>
</organism>
<dbReference type="Pfam" id="PF02811">
    <property type="entry name" value="PHP"/>
    <property type="match status" value="1"/>
</dbReference>
<dbReference type="PANTHER" id="PTHR21039">
    <property type="entry name" value="HISTIDINOL PHOSPHATASE-RELATED"/>
    <property type="match status" value="1"/>
</dbReference>
<evidence type="ECO:0000259" key="8">
    <source>
        <dbReference type="Pfam" id="PF02811"/>
    </source>
</evidence>
<protein>
    <recommendedName>
        <fullName evidence="3">histidinol-phosphatase</fullName>
        <ecNumber evidence="3">3.1.3.15</ecNumber>
    </recommendedName>
</protein>
<keyword evidence="4" id="KW-0028">Amino-acid biosynthesis</keyword>
<dbReference type="InterPro" id="IPR010140">
    <property type="entry name" value="Histidinol_P_phosphatase_HisJ"/>
</dbReference>
<dbReference type="Gene3D" id="3.20.20.140">
    <property type="entry name" value="Metal-dependent hydrolases"/>
    <property type="match status" value="1"/>
</dbReference>